<dbReference type="EMBL" id="CP093245">
    <property type="protein sequence ID" value="UNH30772.1"/>
    <property type="molecule type" value="Genomic_DNA"/>
</dbReference>
<accession>A0A9Q8Q2H5</accession>
<dbReference type="GeneID" id="79715622"/>
<dbReference type="Pfam" id="PF16068">
    <property type="entry name" value="DUF4810"/>
    <property type="match status" value="1"/>
</dbReference>
<dbReference type="PIRSF" id="PIRSF020555">
    <property type="entry name" value="UCP020555"/>
    <property type="match status" value="1"/>
</dbReference>
<dbReference type="Proteomes" id="UP000829116">
    <property type="component" value="Chromosome"/>
</dbReference>
<dbReference type="RefSeq" id="WP_047254872.1">
    <property type="nucleotide sequence ID" value="NZ_CAWMFK010000031.1"/>
</dbReference>
<dbReference type="PROSITE" id="PS51257">
    <property type="entry name" value="PROKAR_LIPOPROTEIN"/>
    <property type="match status" value="1"/>
</dbReference>
<organism evidence="1 2">
    <name type="scientific">Moellerella wisconsensis</name>
    <dbReference type="NCBI Taxonomy" id="158849"/>
    <lineage>
        <taxon>Bacteria</taxon>
        <taxon>Pseudomonadati</taxon>
        <taxon>Pseudomonadota</taxon>
        <taxon>Gammaproteobacteria</taxon>
        <taxon>Enterobacterales</taxon>
        <taxon>Morganellaceae</taxon>
        <taxon>Moellerella</taxon>
    </lineage>
</organism>
<protein>
    <submittedName>
        <fullName evidence="1">DUF4810 domain-containing protein</fullName>
    </submittedName>
</protein>
<evidence type="ECO:0000313" key="1">
    <source>
        <dbReference type="EMBL" id="UNH30772.1"/>
    </source>
</evidence>
<evidence type="ECO:0000313" key="2">
    <source>
        <dbReference type="Proteomes" id="UP000829116"/>
    </source>
</evidence>
<sequence>MHKTIKVSLILLAILLSGCVQSPKPLYHWDGYQNSIYQYYQQTESSPQEQIIVLQKNIEQAKAQNVAVAPGLHAHLGLLYVNVGQIDLAYSEFNLEKSLYPESTKYMDFLLSNNKGIKK</sequence>
<name>A0A9Q8Q2H5_9GAMM</name>
<proteinExistence type="predicted"/>
<dbReference type="AlphaFoldDB" id="A0A9Q8Q2H5"/>
<gene>
    <name evidence="1" type="ORF">MNY72_00080</name>
</gene>
<reference evidence="1" key="1">
    <citation type="submission" date="2022-03" db="EMBL/GenBank/DDBJ databases">
        <title>ESBL-producing Moellerella wisconsensis and Escherichia marmotae isolated from wild game meat.</title>
        <authorList>
            <person name="Biggel M."/>
        </authorList>
    </citation>
    <scope>NUCLEOTIDE SEQUENCE</scope>
    <source>
        <strain evidence="1">W51</strain>
    </source>
</reference>
<dbReference type="InterPro" id="IPR014508">
    <property type="entry name" value="UCP020555_TPR-like"/>
</dbReference>